<sequence length="231" mass="26909">MEKLMKMLGVEIEEEVKPPNYQFLTTYNQDYIKRQIGEKKDYTATQEFKDPLSEGFKKYLVIDQKNVESPSQDGDEYLVKVKDKRKKIGEMYFQDPLDHIIIKGDKIMDGKTVYEVDYCDIEEVIRQNLTEGAKTEKVLPDDWIIPETTQQRDFRRPSLLCKGAMEKPLIVIPENNLGQNEKVNQILNVKTGDSEYNQTIGKLGEFIVVRQIHGDIDHPKCTCLQHNTRTY</sequence>
<evidence type="ECO:0000313" key="2">
    <source>
        <dbReference type="Proteomes" id="UP000410492"/>
    </source>
</evidence>
<dbReference type="OrthoDB" id="7201605at2759"/>
<name>A0A653BZZ7_CALMS</name>
<reference evidence="1 2" key="1">
    <citation type="submission" date="2019-01" db="EMBL/GenBank/DDBJ databases">
        <authorList>
            <person name="Sayadi A."/>
        </authorList>
    </citation>
    <scope>NUCLEOTIDE SEQUENCE [LARGE SCALE GENOMIC DNA]</scope>
</reference>
<dbReference type="AlphaFoldDB" id="A0A653BZZ7"/>
<protein>
    <submittedName>
        <fullName evidence="1">Uncharacterized protein</fullName>
    </submittedName>
</protein>
<dbReference type="Proteomes" id="UP000410492">
    <property type="component" value="Unassembled WGS sequence"/>
</dbReference>
<proteinExistence type="predicted"/>
<organism evidence="1 2">
    <name type="scientific">Callosobruchus maculatus</name>
    <name type="common">Southern cowpea weevil</name>
    <name type="synonym">Pulse bruchid</name>
    <dbReference type="NCBI Taxonomy" id="64391"/>
    <lineage>
        <taxon>Eukaryota</taxon>
        <taxon>Metazoa</taxon>
        <taxon>Ecdysozoa</taxon>
        <taxon>Arthropoda</taxon>
        <taxon>Hexapoda</taxon>
        <taxon>Insecta</taxon>
        <taxon>Pterygota</taxon>
        <taxon>Neoptera</taxon>
        <taxon>Endopterygota</taxon>
        <taxon>Coleoptera</taxon>
        <taxon>Polyphaga</taxon>
        <taxon>Cucujiformia</taxon>
        <taxon>Chrysomeloidea</taxon>
        <taxon>Chrysomelidae</taxon>
        <taxon>Bruchinae</taxon>
        <taxon>Bruchini</taxon>
        <taxon>Callosobruchus</taxon>
    </lineage>
</organism>
<keyword evidence="2" id="KW-1185">Reference proteome</keyword>
<evidence type="ECO:0000313" key="1">
    <source>
        <dbReference type="EMBL" id="VEN41226.1"/>
    </source>
</evidence>
<accession>A0A653BZZ7</accession>
<gene>
    <name evidence="1" type="ORF">CALMAC_LOCUS5131</name>
</gene>
<dbReference type="EMBL" id="CAACVG010006720">
    <property type="protein sequence ID" value="VEN41226.1"/>
    <property type="molecule type" value="Genomic_DNA"/>
</dbReference>